<evidence type="ECO:0000313" key="1">
    <source>
        <dbReference type="EMBL" id="GGF17996.1"/>
    </source>
</evidence>
<sequence>MNYDQAVVVLQTIRELYPDKFKITKTKAEVIIPQLEKMEFELVKKKLSEYAGKYPFPPTLADIAVYPPRENPHLEKIKKWDQEAEGVSDETKQLLQEKLEELIRKVSK</sequence>
<dbReference type="InterPro" id="IPR036173">
    <property type="entry name" value="G39-like_N_sf"/>
</dbReference>
<evidence type="ECO:0000313" key="2">
    <source>
        <dbReference type="Proteomes" id="UP000660110"/>
    </source>
</evidence>
<keyword evidence="2" id="KW-1185">Reference proteome</keyword>
<dbReference type="EMBL" id="BMEL01000002">
    <property type="protein sequence ID" value="GGF17996.1"/>
    <property type="molecule type" value="Genomic_DNA"/>
</dbReference>
<evidence type="ECO:0008006" key="3">
    <source>
        <dbReference type="Google" id="ProtNLM"/>
    </source>
</evidence>
<dbReference type="AlphaFoldDB" id="A0A917B2V9"/>
<reference evidence="1" key="2">
    <citation type="submission" date="2020-09" db="EMBL/GenBank/DDBJ databases">
        <authorList>
            <person name="Sun Q."/>
            <person name="Zhou Y."/>
        </authorList>
    </citation>
    <scope>NUCLEOTIDE SEQUENCE</scope>
    <source>
        <strain evidence="1">CGMCC 1.12153</strain>
    </source>
</reference>
<accession>A0A917B2V9</accession>
<proteinExistence type="predicted"/>
<reference evidence="1" key="1">
    <citation type="journal article" date="2014" name="Int. J. Syst. Evol. Microbiol.">
        <title>Complete genome sequence of Corynebacterium casei LMG S-19264T (=DSM 44701T), isolated from a smear-ripened cheese.</title>
        <authorList>
            <consortium name="US DOE Joint Genome Institute (JGI-PGF)"/>
            <person name="Walter F."/>
            <person name="Albersmeier A."/>
            <person name="Kalinowski J."/>
            <person name="Ruckert C."/>
        </authorList>
    </citation>
    <scope>NUCLEOTIDE SEQUENCE</scope>
    <source>
        <strain evidence="1">CGMCC 1.12153</strain>
    </source>
</reference>
<name>A0A917B2V9_HALAA</name>
<dbReference type="SUPFAM" id="SSF89064">
    <property type="entry name" value="Replisome organizer (g39p helicase loader/inhibitor protein)"/>
    <property type="match status" value="1"/>
</dbReference>
<protein>
    <recommendedName>
        <fullName evidence="3">Replicative helicase inhibitor G39P N-terminal domain-containing protein</fullName>
    </recommendedName>
</protein>
<organism evidence="1 2">
    <name type="scientific">Halobacillus andaensis</name>
    <dbReference type="NCBI Taxonomy" id="1176239"/>
    <lineage>
        <taxon>Bacteria</taxon>
        <taxon>Bacillati</taxon>
        <taxon>Bacillota</taxon>
        <taxon>Bacilli</taxon>
        <taxon>Bacillales</taxon>
        <taxon>Bacillaceae</taxon>
        <taxon>Halobacillus</taxon>
    </lineage>
</organism>
<dbReference type="RefSeq" id="WP_188376975.1">
    <property type="nucleotide sequence ID" value="NZ_BMEL01000002.1"/>
</dbReference>
<dbReference type="Proteomes" id="UP000660110">
    <property type="component" value="Unassembled WGS sequence"/>
</dbReference>
<gene>
    <name evidence="1" type="ORF">GCM10010954_15970</name>
</gene>
<dbReference type="Gene3D" id="1.10.8.200">
    <property type="entry name" value="Replisome organizer (g39p helicase loader/inhibitor protein)"/>
    <property type="match status" value="1"/>
</dbReference>
<comment type="caution">
    <text evidence="1">The sequence shown here is derived from an EMBL/GenBank/DDBJ whole genome shotgun (WGS) entry which is preliminary data.</text>
</comment>